<dbReference type="HAMAP" id="MF_03109">
    <property type="entry name" value="Sey1"/>
    <property type="match status" value="1"/>
</dbReference>
<dbReference type="Gene3D" id="3.40.50.300">
    <property type="entry name" value="P-loop containing nucleotide triphosphate hydrolases"/>
    <property type="match status" value="1"/>
</dbReference>
<keyword evidence="4 8" id="KW-0256">Endoplasmic reticulum</keyword>
<name>A0ABM1GEF7_SOLPN</name>
<protein>
    <recommendedName>
        <fullName evidence="8">Protein ROOT HAIR DEFECTIVE 3 homolog</fullName>
        <ecNumber evidence="8">3.6.5.-</ecNumber>
    </recommendedName>
    <alternativeName>
        <fullName evidence="8">Protein SEY1 homolog</fullName>
    </alternativeName>
</protein>
<feature type="region of interest" description="Disordered" evidence="9">
    <location>
        <begin position="765"/>
        <end position="817"/>
    </location>
</feature>
<evidence type="ECO:0000313" key="13">
    <source>
        <dbReference type="RefSeq" id="XP_015069953.1"/>
    </source>
</evidence>
<evidence type="ECO:0000256" key="10">
    <source>
        <dbReference type="SAM" id="Phobius"/>
    </source>
</evidence>
<evidence type="ECO:0000313" key="12">
    <source>
        <dbReference type="Proteomes" id="UP000694930"/>
    </source>
</evidence>
<keyword evidence="5 8" id="KW-1133">Transmembrane helix</keyword>
<dbReference type="PROSITE" id="PS51715">
    <property type="entry name" value="G_GB1_RHD3"/>
    <property type="match status" value="1"/>
</dbReference>
<dbReference type="PANTHER" id="PTHR45923:SF2">
    <property type="entry name" value="PROTEIN SEY1"/>
    <property type="match status" value="1"/>
</dbReference>
<proteinExistence type="inferred from homology"/>
<comment type="subcellular location">
    <subcellularLocation>
        <location evidence="8">Endoplasmic reticulum membrane</location>
        <topology evidence="8">Multi-pass membrane protein</topology>
    </subcellularLocation>
</comment>
<keyword evidence="3 8" id="KW-0378">Hydrolase</keyword>
<evidence type="ECO:0000256" key="9">
    <source>
        <dbReference type="SAM" id="MobiDB-lite"/>
    </source>
</evidence>
<reference evidence="12" key="1">
    <citation type="journal article" date="2014" name="Nat. Genet.">
        <title>The genome of the stress-tolerant wild tomato species Solanum pennellii.</title>
        <authorList>
            <person name="Bolger A."/>
            <person name="Scossa F."/>
            <person name="Bolger M.E."/>
            <person name="Lanz C."/>
            <person name="Maumus F."/>
            <person name="Tohge T."/>
            <person name="Quesneville H."/>
            <person name="Alseekh S."/>
            <person name="Sorensen I."/>
            <person name="Lichtenstein G."/>
            <person name="Fich E.A."/>
            <person name="Conte M."/>
            <person name="Keller H."/>
            <person name="Schneeberger K."/>
            <person name="Schwacke R."/>
            <person name="Ofner I."/>
            <person name="Vrebalov J."/>
            <person name="Xu Y."/>
            <person name="Osorio S."/>
            <person name="Aflitos S.A."/>
            <person name="Schijlen E."/>
            <person name="Jimenez-Gomez J.M."/>
            <person name="Ryngajllo M."/>
            <person name="Kimura S."/>
            <person name="Kumar R."/>
            <person name="Koenig D."/>
            <person name="Headland L.R."/>
            <person name="Maloof J.N."/>
            <person name="Sinha N."/>
            <person name="van Ham R.C."/>
            <person name="Lankhorst R.K."/>
            <person name="Mao L."/>
            <person name="Vogel A."/>
            <person name="Arsova B."/>
            <person name="Panstruga R."/>
            <person name="Fei Z."/>
            <person name="Rose J.K."/>
            <person name="Zamir D."/>
            <person name="Carrari F."/>
            <person name="Giovannoni J.J."/>
            <person name="Weigel D."/>
            <person name="Usadel B."/>
            <person name="Fernie A.R."/>
        </authorList>
    </citation>
    <scope>NUCLEOTIDE SEQUENCE [LARGE SCALE GENOMIC DNA]</scope>
    <source>
        <strain evidence="12">cv. LA0716</strain>
    </source>
</reference>
<reference evidence="13" key="2">
    <citation type="submission" date="2025-08" db="UniProtKB">
        <authorList>
            <consortium name="RefSeq"/>
        </authorList>
    </citation>
    <scope>IDENTIFICATION</scope>
</reference>
<feature type="domain" description="GB1/RHD3-type G" evidence="11">
    <location>
        <begin position="39"/>
        <end position="254"/>
    </location>
</feature>
<dbReference type="RefSeq" id="XP_015069953.1">
    <property type="nucleotide sequence ID" value="XM_015214467.1"/>
</dbReference>
<dbReference type="EC" id="3.6.5.-" evidence="8"/>
<keyword evidence="7 8" id="KW-0472">Membrane</keyword>
<feature type="binding site" evidence="8">
    <location>
        <begin position="49"/>
        <end position="56"/>
    </location>
    <ligand>
        <name>GTP</name>
        <dbReference type="ChEBI" id="CHEBI:37565"/>
    </ligand>
</feature>
<dbReference type="Proteomes" id="UP000694930">
    <property type="component" value="Chromosome 3"/>
</dbReference>
<accession>A0ABM1GEF7</accession>
<evidence type="ECO:0000256" key="5">
    <source>
        <dbReference type="ARBA" id="ARBA00022989"/>
    </source>
</evidence>
<evidence type="ECO:0000256" key="7">
    <source>
        <dbReference type="ARBA" id="ARBA00023136"/>
    </source>
</evidence>
<feature type="compositionally biased region" description="Low complexity" evidence="9">
    <location>
        <begin position="791"/>
        <end position="806"/>
    </location>
</feature>
<evidence type="ECO:0000259" key="11">
    <source>
        <dbReference type="PROSITE" id="PS51715"/>
    </source>
</evidence>
<gene>
    <name evidence="13" type="primary">LOC107014533</name>
</gene>
<feature type="transmembrane region" description="Helical" evidence="10">
    <location>
        <begin position="707"/>
        <end position="724"/>
    </location>
</feature>
<keyword evidence="12" id="KW-1185">Reference proteome</keyword>
<comment type="function">
    <text evidence="8">Probable GTP-binding protein that may be involved in cell development.</text>
</comment>
<evidence type="ECO:0000256" key="1">
    <source>
        <dbReference type="ARBA" id="ARBA00022692"/>
    </source>
</evidence>
<dbReference type="CDD" id="cd01851">
    <property type="entry name" value="GBP"/>
    <property type="match status" value="1"/>
</dbReference>
<dbReference type="Pfam" id="PF05879">
    <property type="entry name" value="RHD3_GTPase"/>
    <property type="match status" value="1"/>
</dbReference>
<evidence type="ECO:0000256" key="2">
    <source>
        <dbReference type="ARBA" id="ARBA00022741"/>
    </source>
</evidence>
<evidence type="ECO:0000256" key="3">
    <source>
        <dbReference type="ARBA" id="ARBA00022801"/>
    </source>
</evidence>
<dbReference type="PANTHER" id="PTHR45923">
    <property type="entry name" value="PROTEIN SEY1"/>
    <property type="match status" value="1"/>
</dbReference>
<keyword evidence="2 8" id="KW-0547">Nucleotide-binding</keyword>
<dbReference type="SUPFAM" id="SSF52540">
    <property type="entry name" value="P-loop containing nucleoside triphosphate hydrolases"/>
    <property type="match status" value="1"/>
</dbReference>
<dbReference type="InterPro" id="IPR027417">
    <property type="entry name" value="P-loop_NTPase"/>
</dbReference>
<feature type="topological domain" description="Lumenal" evidence="8">
    <location>
        <begin position="704"/>
        <end position="706"/>
    </location>
</feature>
<dbReference type="InterPro" id="IPR008803">
    <property type="entry name" value="RHD3/Sey1"/>
</dbReference>
<comment type="similarity">
    <text evidence="8">Belongs to the TRAFAC class dynamin-like GTPase superfamily. GB1/RHD3 GTPase family. RHD3 subfamily.</text>
</comment>
<dbReference type="Pfam" id="PF20428">
    <property type="entry name" value="Sey1_3HB"/>
    <property type="match status" value="1"/>
</dbReference>
<dbReference type="GeneID" id="107014533"/>
<evidence type="ECO:0000256" key="4">
    <source>
        <dbReference type="ARBA" id="ARBA00022824"/>
    </source>
</evidence>
<organism evidence="12 13">
    <name type="scientific">Solanum pennellii</name>
    <name type="common">Tomato</name>
    <name type="synonym">Lycopersicon pennellii</name>
    <dbReference type="NCBI Taxonomy" id="28526"/>
    <lineage>
        <taxon>Eukaryota</taxon>
        <taxon>Viridiplantae</taxon>
        <taxon>Streptophyta</taxon>
        <taxon>Embryophyta</taxon>
        <taxon>Tracheophyta</taxon>
        <taxon>Spermatophyta</taxon>
        <taxon>Magnoliopsida</taxon>
        <taxon>eudicotyledons</taxon>
        <taxon>Gunneridae</taxon>
        <taxon>Pentapetalae</taxon>
        <taxon>asterids</taxon>
        <taxon>lamiids</taxon>
        <taxon>Solanales</taxon>
        <taxon>Solanaceae</taxon>
        <taxon>Solanoideae</taxon>
        <taxon>Solaneae</taxon>
        <taxon>Solanum</taxon>
        <taxon>Solanum subgen. Lycopersicon</taxon>
    </lineage>
</organism>
<evidence type="ECO:0000256" key="8">
    <source>
        <dbReference type="HAMAP-Rule" id="MF_03109"/>
    </source>
</evidence>
<sequence length="817" mass="90920">MLSDNKDECCSTHLIDGDGMFNVAGVENFMKEVKLAECGLSYAVVSIMGPQSSGKSTLLNHLFHTNFREMDAYKGRSQTTKGIWMARCAGIEPCTLVMDLEGTDGRERGEDDTAFEKQSALFALAVSDIVLINMWCHDIGREQAANKPLLKTVFQVMMRLFSPRKTTLMFVIRDKTRTPLENLEPVLREDIQKIWDSVPKPQAHKDTPLSEFFNVEVVALSSFEEKEEQFKEQVASLRQRFFHSIAPGGLAGDRRAVVPASGFSFSSQQIWKVIKENKDLDLPAHKVMVATVRCEEIANEKYVSFTENEEWSQLEEAVNSHSVRGFGRKVSSILDACLSEYDVEATFFDEGVRSSKRKHLEEKLLQLVQPAYQSMLGHIRSDAFERFKEAFEKALKGGKGFALAARECADSFMTHFDEECSDAIIDQAKWDSSRVKDKLRRDVDAHIAEVRSAKLAEVTTLYETKLNEALAGPVEALLDGAGDDTWPAIRKLLQRETDTAVSGFAAALSGFEMDEESRDNMVLRLKDYARGVVEAKAKEEAGRVLSRMKDRFSTLFSHDQDSMPRIWTGKEDIRAITKTARSASLKLLSVMAAVRLEDESDSIDKVLIVALVDGKAGASSSKSITSVDPLASSTWDEVLPSKTLITPVQCKSLWRQFKTETEYVVSQAIAAQEASKRNNNWLPPPWAIAAMVILGFNEFMTLLRNPLYLGFIFVAYLLFKALWVQMDISGEFRNGVLPGLLSLSTKFLPTIMNLLKRLAEEGQGVANGQPQANPALSSKSFRGSTNDHGDVSTSGTSEVTSENGTEYSSSSLHDKAQ</sequence>
<feature type="topological domain" description="Cytoplasmic" evidence="8">
    <location>
        <begin position="728"/>
        <end position="817"/>
    </location>
</feature>
<feature type="compositionally biased region" description="Polar residues" evidence="9">
    <location>
        <begin position="766"/>
        <end position="784"/>
    </location>
</feature>
<dbReference type="InterPro" id="IPR046758">
    <property type="entry name" value="Sey1/RHD3-like_3HB"/>
</dbReference>
<evidence type="ECO:0000256" key="6">
    <source>
        <dbReference type="ARBA" id="ARBA00023134"/>
    </source>
</evidence>
<keyword evidence="1 8" id="KW-0812">Transmembrane</keyword>
<dbReference type="InterPro" id="IPR030386">
    <property type="entry name" value="G_GB1_RHD3_dom"/>
</dbReference>
<feature type="topological domain" description="Cytoplasmic" evidence="8">
    <location>
        <begin position="1"/>
        <end position="682"/>
    </location>
</feature>
<keyword evidence="6 8" id="KW-0342">GTP-binding</keyword>